<evidence type="ECO:0008006" key="6">
    <source>
        <dbReference type="Google" id="ProtNLM"/>
    </source>
</evidence>
<name>A0A6A5Z3R3_9PLEO</name>
<dbReference type="Proteomes" id="UP000799770">
    <property type="component" value="Unassembled WGS sequence"/>
</dbReference>
<dbReference type="AlphaFoldDB" id="A0A6A5Z3R3"/>
<dbReference type="PANTHER" id="PTHR33365:SF11">
    <property type="entry name" value="TAT PATHWAY SIGNAL SEQUENCE"/>
    <property type="match status" value="1"/>
</dbReference>
<evidence type="ECO:0000256" key="3">
    <source>
        <dbReference type="ARBA" id="ARBA00035112"/>
    </source>
</evidence>
<dbReference type="Pfam" id="PF11807">
    <property type="entry name" value="UstYa"/>
    <property type="match status" value="1"/>
</dbReference>
<proteinExistence type="inferred from homology"/>
<evidence type="ECO:0000313" key="5">
    <source>
        <dbReference type="Proteomes" id="UP000799770"/>
    </source>
</evidence>
<keyword evidence="5" id="KW-1185">Reference proteome</keyword>
<gene>
    <name evidence="4" type="ORF">BDV96DRAFT_647539</name>
</gene>
<evidence type="ECO:0000256" key="1">
    <source>
        <dbReference type="ARBA" id="ARBA00004685"/>
    </source>
</evidence>
<dbReference type="InterPro" id="IPR021765">
    <property type="entry name" value="UstYa-like"/>
</dbReference>
<protein>
    <recommendedName>
        <fullName evidence="6">Oxidase ustYa</fullName>
    </recommendedName>
</protein>
<reference evidence="4" key="1">
    <citation type="journal article" date="2020" name="Stud. Mycol.">
        <title>101 Dothideomycetes genomes: a test case for predicting lifestyles and emergence of pathogens.</title>
        <authorList>
            <person name="Haridas S."/>
            <person name="Albert R."/>
            <person name="Binder M."/>
            <person name="Bloem J."/>
            <person name="Labutti K."/>
            <person name="Salamov A."/>
            <person name="Andreopoulos B."/>
            <person name="Baker S."/>
            <person name="Barry K."/>
            <person name="Bills G."/>
            <person name="Bluhm B."/>
            <person name="Cannon C."/>
            <person name="Castanera R."/>
            <person name="Culley D."/>
            <person name="Daum C."/>
            <person name="Ezra D."/>
            <person name="Gonzalez J."/>
            <person name="Henrissat B."/>
            <person name="Kuo A."/>
            <person name="Liang C."/>
            <person name="Lipzen A."/>
            <person name="Lutzoni F."/>
            <person name="Magnuson J."/>
            <person name="Mondo S."/>
            <person name="Nolan M."/>
            <person name="Ohm R."/>
            <person name="Pangilinan J."/>
            <person name="Park H.-J."/>
            <person name="Ramirez L."/>
            <person name="Alfaro M."/>
            <person name="Sun H."/>
            <person name="Tritt A."/>
            <person name="Yoshinaga Y."/>
            <person name="Zwiers L.-H."/>
            <person name="Turgeon B."/>
            <person name="Goodwin S."/>
            <person name="Spatafora J."/>
            <person name="Crous P."/>
            <person name="Grigoriev I."/>
        </authorList>
    </citation>
    <scope>NUCLEOTIDE SEQUENCE</scope>
    <source>
        <strain evidence="4">CBS 627.86</strain>
    </source>
</reference>
<dbReference type="PANTHER" id="PTHR33365">
    <property type="entry name" value="YALI0B05434P"/>
    <property type="match status" value="1"/>
</dbReference>
<evidence type="ECO:0000256" key="2">
    <source>
        <dbReference type="ARBA" id="ARBA00023002"/>
    </source>
</evidence>
<organism evidence="4 5">
    <name type="scientific">Lophiotrema nucula</name>
    <dbReference type="NCBI Taxonomy" id="690887"/>
    <lineage>
        <taxon>Eukaryota</taxon>
        <taxon>Fungi</taxon>
        <taxon>Dikarya</taxon>
        <taxon>Ascomycota</taxon>
        <taxon>Pezizomycotina</taxon>
        <taxon>Dothideomycetes</taxon>
        <taxon>Pleosporomycetidae</taxon>
        <taxon>Pleosporales</taxon>
        <taxon>Lophiotremataceae</taxon>
        <taxon>Lophiotrema</taxon>
    </lineage>
</organism>
<sequence>MSRVFEYDESYGDPWNKSNAIWRSLIPRHGGFFNHPTIAPDRSVFSVFHQLHCLDGMRRGYWAFYNAMNEQVVLEEENMQPLLTPMHFKHCVDYLRQGLMCRPDLTLEILNPAGMGVEGFGTEHTCKNWGELTTFVKAWETWGRD</sequence>
<comment type="pathway">
    <text evidence="1">Mycotoxin biosynthesis.</text>
</comment>
<dbReference type="EMBL" id="ML977326">
    <property type="protein sequence ID" value="KAF2114052.1"/>
    <property type="molecule type" value="Genomic_DNA"/>
</dbReference>
<evidence type="ECO:0000313" key="4">
    <source>
        <dbReference type="EMBL" id="KAF2114052.1"/>
    </source>
</evidence>
<comment type="similarity">
    <text evidence="3">Belongs to the ustYa family.</text>
</comment>
<dbReference type="OrthoDB" id="3687641at2759"/>
<keyword evidence="2" id="KW-0560">Oxidoreductase</keyword>
<dbReference type="GO" id="GO:0016491">
    <property type="term" value="F:oxidoreductase activity"/>
    <property type="evidence" value="ECO:0007669"/>
    <property type="project" value="UniProtKB-KW"/>
</dbReference>
<accession>A0A6A5Z3R3</accession>
<dbReference type="GO" id="GO:0043386">
    <property type="term" value="P:mycotoxin biosynthetic process"/>
    <property type="evidence" value="ECO:0007669"/>
    <property type="project" value="InterPro"/>
</dbReference>